<comment type="caution">
    <text evidence="9">The sequence shown here is derived from an EMBL/GenBank/DDBJ whole genome shotgun (WGS) entry which is preliminary data.</text>
</comment>
<evidence type="ECO:0000256" key="1">
    <source>
        <dbReference type="ARBA" id="ARBA00001974"/>
    </source>
</evidence>
<evidence type="ECO:0000256" key="2">
    <source>
        <dbReference type="ARBA" id="ARBA00009410"/>
    </source>
</evidence>
<comment type="similarity">
    <text evidence="2 7">Belongs to the DadA oxidoreductase family.</text>
</comment>
<dbReference type="HAMAP" id="MF_01202">
    <property type="entry name" value="DadA"/>
    <property type="match status" value="1"/>
</dbReference>
<dbReference type="NCBIfam" id="NF001933">
    <property type="entry name" value="PRK00711.1"/>
    <property type="match status" value="1"/>
</dbReference>
<dbReference type="PANTHER" id="PTHR13847">
    <property type="entry name" value="SARCOSINE DEHYDROGENASE-RELATED"/>
    <property type="match status" value="1"/>
</dbReference>
<keyword evidence="5 7" id="KW-0560">Oxidoreductase</keyword>
<keyword evidence="3 7" id="KW-0285">Flavoprotein</keyword>
<name>A0A261RJ62_9BORD</name>
<evidence type="ECO:0000259" key="8">
    <source>
        <dbReference type="Pfam" id="PF01266"/>
    </source>
</evidence>
<evidence type="ECO:0000256" key="7">
    <source>
        <dbReference type="HAMAP-Rule" id="MF_01202"/>
    </source>
</evidence>
<protein>
    <recommendedName>
        <fullName evidence="7">D-amino acid dehydrogenase</fullName>
        <ecNumber evidence="7">1.4.99.-</ecNumber>
    </recommendedName>
</protein>
<feature type="binding site" evidence="7">
    <location>
        <begin position="3"/>
        <end position="17"/>
    </location>
    <ligand>
        <name>FAD</name>
        <dbReference type="ChEBI" id="CHEBI:57692"/>
    </ligand>
</feature>
<comment type="catalytic activity">
    <reaction evidence="6 7">
        <text>a D-alpha-amino acid + A + H2O = a 2-oxocarboxylate + AH2 + NH4(+)</text>
        <dbReference type="Rhea" id="RHEA:18125"/>
        <dbReference type="ChEBI" id="CHEBI:13193"/>
        <dbReference type="ChEBI" id="CHEBI:15377"/>
        <dbReference type="ChEBI" id="CHEBI:17499"/>
        <dbReference type="ChEBI" id="CHEBI:28938"/>
        <dbReference type="ChEBI" id="CHEBI:35179"/>
        <dbReference type="ChEBI" id="CHEBI:59871"/>
    </reaction>
</comment>
<comment type="cofactor">
    <cofactor evidence="1 7">
        <name>FAD</name>
        <dbReference type="ChEBI" id="CHEBI:57692"/>
    </cofactor>
</comment>
<evidence type="ECO:0000313" key="10">
    <source>
        <dbReference type="Proteomes" id="UP000216947"/>
    </source>
</evidence>
<reference evidence="10" key="1">
    <citation type="submission" date="2017-05" db="EMBL/GenBank/DDBJ databases">
        <title>Complete and WGS of Bordetella genogroups.</title>
        <authorList>
            <person name="Spilker T."/>
            <person name="Lipuma J."/>
        </authorList>
    </citation>
    <scope>NUCLEOTIDE SEQUENCE [LARGE SCALE GENOMIC DNA]</scope>
    <source>
        <strain evidence="10">AU18089</strain>
    </source>
</reference>
<dbReference type="Gene3D" id="3.50.50.60">
    <property type="entry name" value="FAD/NAD(P)-binding domain"/>
    <property type="match status" value="2"/>
</dbReference>
<proteinExistence type="inferred from homology"/>
<dbReference type="RefSeq" id="WP_094796266.1">
    <property type="nucleotide sequence ID" value="NZ_NEVI01000015.1"/>
</dbReference>
<evidence type="ECO:0000256" key="3">
    <source>
        <dbReference type="ARBA" id="ARBA00022630"/>
    </source>
</evidence>
<organism evidence="9 10">
    <name type="scientific">Bordetella genomosp. 7</name>
    <dbReference type="NCBI Taxonomy" id="1416805"/>
    <lineage>
        <taxon>Bacteria</taxon>
        <taxon>Pseudomonadati</taxon>
        <taxon>Pseudomonadota</taxon>
        <taxon>Betaproteobacteria</taxon>
        <taxon>Burkholderiales</taxon>
        <taxon>Alcaligenaceae</taxon>
        <taxon>Bordetella</taxon>
    </lineage>
</organism>
<dbReference type="GO" id="GO:0008718">
    <property type="term" value="F:D-amino-acid dehydrogenase activity"/>
    <property type="evidence" value="ECO:0007669"/>
    <property type="project" value="UniProtKB-UniRule"/>
</dbReference>
<dbReference type="OrthoDB" id="18526at2"/>
<sequence>MKVAVLGSGIIGISSAWWLRQAGHDVVVVERRSGPAQETSLANGGQISVSYAEPWANPQAPLKLLKWLFQDDAPLLFRPQLDWRQWMWGLAFLRECMPGRLAPNIRAMVRLAEYSRATLQAMRAELAIPYDHLERGILNFYRDPHEFEISQKAAGLMRDFGVERRVVTADEVVAIEPALAAHRATIVGGDYTPEDESGDVHLFTAGLAQRCEAAGVEFRYGTSVTRLVTGGGQVEAIEVIQPDGSYGRIAADAYVVALGSFSPRLVRPLGVPCNVYPAKGYSATFDIRDPARAPVVSLTDSSHKVVFTRLGNRLRMAGTAELSGYSRELNTGRCQAMARLARELFPDALDFESVSYWSGLRPSTPSNVPLVGRTRIPNLYLNTGHGTLGWTMGVGSGRALADLLSGRRPEPEFPFLGS</sequence>
<dbReference type="Pfam" id="PF01266">
    <property type="entry name" value="DAO"/>
    <property type="match status" value="1"/>
</dbReference>
<accession>A0A261RJ62</accession>
<dbReference type="SUPFAM" id="SSF54373">
    <property type="entry name" value="FAD-linked reductases, C-terminal domain"/>
    <property type="match status" value="1"/>
</dbReference>
<dbReference type="SUPFAM" id="SSF51905">
    <property type="entry name" value="FAD/NAD(P)-binding domain"/>
    <property type="match status" value="1"/>
</dbReference>
<evidence type="ECO:0000313" key="9">
    <source>
        <dbReference type="EMBL" id="OZI25049.1"/>
    </source>
</evidence>
<evidence type="ECO:0000256" key="6">
    <source>
        <dbReference type="ARBA" id="ARBA00047884"/>
    </source>
</evidence>
<comment type="function">
    <text evidence="7">Oxidative deamination of D-amino acids.</text>
</comment>
<dbReference type="InterPro" id="IPR036188">
    <property type="entry name" value="FAD/NAD-bd_sf"/>
</dbReference>
<evidence type="ECO:0000256" key="4">
    <source>
        <dbReference type="ARBA" id="ARBA00022827"/>
    </source>
</evidence>
<dbReference type="PANTHER" id="PTHR13847:SF280">
    <property type="entry name" value="D-AMINO ACID DEHYDROGENASE"/>
    <property type="match status" value="1"/>
</dbReference>
<dbReference type="GO" id="GO:0005886">
    <property type="term" value="C:plasma membrane"/>
    <property type="evidence" value="ECO:0007669"/>
    <property type="project" value="TreeGrafter"/>
</dbReference>
<dbReference type="InterPro" id="IPR006076">
    <property type="entry name" value="FAD-dep_OxRdtase"/>
</dbReference>
<dbReference type="GO" id="GO:0005737">
    <property type="term" value="C:cytoplasm"/>
    <property type="evidence" value="ECO:0007669"/>
    <property type="project" value="TreeGrafter"/>
</dbReference>
<dbReference type="Proteomes" id="UP000216947">
    <property type="component" value="Unassembled WGS sequence"/>
</dbReference>
<dbReference type="AlphaFoldDB" id="A0A261RJ62"/>
<dbReference type="GO" id="GO:0055130">
    <property type="term" value="P:D-alanine catabolic process"/>
    <property type="evidence" value="ECO:0007669"/>
    <property type="project" value="TreeGrafter"/>
</dbReference>
<dbReference type="Gene3D" id="3.30.9.10">
    <property type="entry name" value="D-Amino Acid Oxidase, subunit A, domain 2"/>
    <property type="match status" value="1"/>
</dbReference>
<dbReference type="EC" id="1.4.99.-" evidence="7"/>
<evidence type="ECO:0000256" key="5">
    <source>
        <dbReference type="ARBA" id="ARBA00023002"/>
    </source>
</evidence>
<dbReference type="EMBL" id="NEVK01000003">
    <property type="protein sequence ID" value="OZI25049.1"/>
    <property type="molecule type" value="Genomic_DNA"/>
</dbReference>
<dbReference type="InterPro" id="IPR023080">
    <property type="entry name" value="DadA"/>
</dbReference>
<keyword evidence="4 7" id="KW-0274">FAD</keyword>
<feature type="domain" description="FAD dependent oxidoreductase" evidence="8">
    <location>
        <begin position="2"/>
        <end position="403"/>
    </location>
</feature>
<keyword evidence="10" id="KW-1185">Reference proteome</keyword>
<gene>
    <name evidence="7" type="primary">dadA</name>
    <name evidence="9" type="ORF">CAL19_06130</name>
</gene>